<name>A0A9D2HX08_9BACE</name>
<proteinExistence type="predicted"/>
<dbReference type="AlphaFoldDB" id="A0A9D2HX08"/>
<evidence type="ECO:0000313" key="2">
    <source>
        <dbReference type="Proteomes" id="UP000823862"/>
    </source>
</evidence>
<gene>
    <name evidence="1" type="ORF">H9950_05780</name>
</gene>
<accession>A0A9D2HX08</accession>
<dbReference type="Proteomes" id="UP000823862">
    <property type="component" value="Unassembled WGS sequence"/>
</dbReference>
<reference evidence="1" key="2">
    <citation type="submission" date="2021-04" db="EMBL/GenBank/DDBJ databases">
        <authorList>
            <person name="Gilroy R."/>
        </authorList>
    </citation>
    <scope>NUCLEOTIDE SEQUENCE</scope>
    <source>
        <strain evidence="1">ChiHjej12B11-9795</strain>
    </source>
</reference>
<sequence length="46" mass="5331">MDKKLIDLFAGYEIIPTFAGVIAKWQDDSKLYIHSTMWQYYSTGKG</sequence>
<organism evidence="1 2">
    <name type="scientific">Candidatus Bacteroides avicola</name>
    <dbReference type="NCBI Taxonomy" id="2838468"/>
    <lineage>
        <taxon>Bacteria</taxon>
        <taxon>Pseudomonadati</taxon>
        <taxon>Bacteroidota</taxon>
        <taxon>Bacteroidia</taxon>
        <taxon>Bacteroidales</taxon>
        <taxon>Bacteroidaceae</taxon>
        <taxon>Bacteroides</taxon>
    </lineage>
</organism>
<dbReference type="EMBL" id="DWZI01000034">
    <property type="protein sequence ID" value="HJA85688.1"/>
    <property type="molecule type" value="Genomic_DNA"/>
</dbReference>
<reference evidence="1" key="1">
    <citation type="journal article" date="2021" name="PeerJ">
        <title>Extensive microbial diversity within the chicken gut microbiome revealed by metagenomics and culture.</title>
        <authorList>
            <person name="Gilroy R."/>
            <person name="Ravi A."/>
            <person name="Getino M."/>
            <person name="Pursley I."/>
            <person name="Horton D.L."/>
            <person name="Alikhan N.F."/>
            <person name="Baker D."/>
            <person name="Gharbi K."/>
            <person name="Hall N."/>
            <person name="Watson M."/>
            <person name="Adriaenssens E.M."/>
            <person name="Foster-Nyarko E."/>
            <person name="Jarju S."/>
            <person name="Secka A."/>
            <person name="Antonio M."/>
            <person name="Oren A."/>
            <person name="Chaudhuri R.R."/>
            <person name="La Ragione R."/>
            <person name="Hildebrand F."/>
            <person name="Pallen M.J."/>
        </authorList>
    </citation>
    <scope>NUCLEOTIDE SEQUENCE</scope>
    <source>
        <strain evidence="1">ChiHjej12B11-9795</strain>
    </source>
</reference>
<evidence type="ECO:0000313" key="1">
    <source>
        <dbReference type="EMBL" id="HJA85688.1"/>
    </source>
</evidence>
<comment type="caution">
    <text evidence="1">The sequence shown here is derived from an EMBL/GenBank/DDBJ whole genome shotgun (WGS) entry which is preliminary data.</text>
</comment>
<protein>
    <submittedName>
        <fullName evidence="1">Uncharacterized protein</fullName>
    </submittedName>
</protein>